<dbReference type="Proteomes" id="UP000308600">
    <property type="component" value="Unassembled WGS sequence"/>
</dbReference>
<proteinExistence type="predicted"/>
<reference evidence="1 2" key="1">
    <citation type="journal article" date="2019" name="Nat. Ecol. Evol.">
        <title>Megaphylogeny resolves global patterns of mushroom evolution.</title>
        <authorList>
            <person name="Varga T."/>
            <person name="Krizsan K."/>
            <person name="Foldi C."/>
            <person name="Dima B."/>
            <person name="Sanchez-Garcia M."/>
            <person name="Sanchez-Ramirez S."/>
            <person name="Szollosi G.J."/>
            <person name="Szarkandi J.G."/>
            <person name="Papp V."/>
            <person name="Albert L."/>
            <person name="Andreopoulos W."/>
            <person name="Angelini C."/>
            <person name="Antonin V."/>
            <person name="Barry K.W."/>
            <person name="Bougher N.L."/>
            <person name="Buchanan P."/>
            <person name="Buyck B."/>
            <person name="Bense V."/>
            <person name="Catcheside P."/>
            <person name="Chovatia M."/>
            <person name="Cooper J."/>
            <person name="Damon W."/>
            <person name="Desjardin D."/>
            <person name="Finy P."/>
            <person name="Geml J."/>
            <person name="Haridas S."/>
            <person name="Hughes K."/>
            <person name="Justo A."/>
            <person name="Karasinski D."/>
            <person name="Kautmanova I."/>
            <person name="Kiss B."/>
            <person name="Kocsube S."/>
            <person name="Kotiranta H."/>
            <person name="LaButti K.M."/>
            <person name="Lechner B.E."/>
            <person name="Liimatainen K."/>
            <person name="Lipzen A."/>
            <person name="Lukacs Z."/>
            <person name="Mihaltcheva S."/>
            <person name="Morgado L.N."/>
            <person name="Niskanen T."/>
            <person name="Noordeloos M.E."/>
            <person name="Ohm R.A."/>
            <person name="Ortiz-Santana B."/>
            <person name="Ovrebo C."/>
            <person name="Racz N."/>
            <person name="Riley R."/>
            <person name="Savchenko A."/>
            <person name="Shiryaev A."/>
            <person name="Soop K."/>
            <person name="Spirin V."/>
            <person name="Szebenyi C."/>
            <person name="Tomsovsky M."/>
            <person name="Tulloss R.E."/>
            <person name="Uehling J."/>
            <person name="Grigoriev I.V."/>
            <person name="Vagvolgyi C."/>
            <person name="Papp T."/>
            <person name="Martin F.M."/>
            <person name="Miettinen O."/>
            <person name="Hibbett D.S."/>
            <person name="Nagy L.G."/>
        </authorList>
    </citation>
    <scope>NUCLEOTIDE SEQUENCE [LARGE SCALE GENOMIC DNA]</scope>
    <source>
        <strain evidence="1 2">NL-1719</strain>
    </source>
</reference>
<protein>
    <submittedName>
        <fullName evidence="1">Uncharacterized protein</fullName>
    </submittedName>
</protein>
<evidence type="ECO:0000313" key="2">
    <source>
        <dbReference type="Proteomes" id="UP000308600"/>
    </source>
</evidence>
<dbReference type="EMBL" id="ML208481">
    <property type="protein sequence ID" value="TFK64283.1"/>
    <property type="molecule type" value="Genomic_DNA"/>
</dbReference>
<organism evidence="1 2">
    <name type="scientific">Pluteus cervinus</name>
    <dbReference type="NCBI Taxonomy" id="181527"/>
    <lineage>
        <taxon>Eukaryota</taxon>
        <taxon>Fungi</taxon>
        <taxon>Dikarya</taxon>
        <taxon>Basidiomycota</taxon>
        <taxon>Agaricomycotina</taxon>
        <taxon>Agaricomycetes</taxon>
        <taxon>Agaricomycetidae</taxon>
        <taxon>Agaricales</taxon>
        <taxon>Pluteineae</taxon>
        <taxon>Pluteaceae</taxon>
        <taxon>Pluteus</taxon>
    </lineage>
</organism>
<name>A0ACD3AEG2_9AGAR</name>
<evidence type="ECO:0000313" key="1">
    <source>
        <dbReference type="EMBL" id="TFK64283.1"/>
    </source>
</evidence>
<keyword evidence="2" id="KW-1185">Reference proteome</keyword>
<feature type="non-terminal residue" evidence="1">
    <location>
        <position position="1"/>
    </location>
</feature>
<accession>A0ACD3AEG2</accession>
<sequence length="66" mass="7699">LTECDTACELQTCLNKNTYSPERCDALVRKLYTCCQSLYEKQGENVKASPCPLPRVVRRWLEQHHK</sequence>
<gene>
    <name evidence="1" type="ORF">BDN72DRAFT_802272</name>
</gene>